<dbReference type="GO" id="GO:0008170">
    <property type="term" value="F:N-methyltransferase activity"/>
    <property type="evidence" value="ECO:0007669"/>
    <property type="project" value="UniProtKB-ARBA"/>
</dbReference>
<dbReference type="Pfam" id="PF23186">
    <property type="entry name" value="DUF7059"/>
    <property type="match status" value="1"/>
</dbReference>
<sequence>MIDSLREDLSSWTRAAIRADLGPRALAALERDVAVPAAVAAKSGTRIALLTRLFWLGEALDDAELALALPRTMATASAAAQRFFLPSDGGWRSPWQVVPIDIPPHLARVEDGPFTKGGRADLDTVWIASSHGTLQGARHGEHFVMGVGGATRTLAALAAYEPGQRVLDLGTGSGVHAVFAALSGAQVVATDISEAALDMARFNASLNGVSHAIDFRLGSLFEPVTGEGGPERFDVIVSNPPFVITPAAARARVGELDYRDGGLEGDQLSAQVVGGLSKHLTPGGRAWMLTNWEIADAVAADHAQRPASPPNPASDPFAPVRTWAGPDLDIHLVMREKLPVTSYIEMWLRDGGLTPAHPDYADSYRAWLADFDARHVTHIGLGYLAAGRGDGVVIGQELRGLAPANVHDYMERIWAGRAQTDLTGLAPVATDVVEHRFYHPGEEEPWIIKFTQTSGFGEEVMADTALAGFVSVADGELTTAEIVNALAQLLSEEAGNLMEKLEPQIQHMKCLGMLTFEEPVRA</sequence>
<protein>
    <submittedName>
        <fullName evidence="8">Methyltransferase</fullName>
    </submittedName>
</protein>
<dbReference type="InterPro" id="IPR002052">
    <property type="entry name" value="DNA_methylase_N6_adenine_CS"/>
</dbReference>
<dbReference type="GO" id="GO:0032259">
    <property type="term" value="P:methylation"/>
    <property type="evidence" value="ECO:0007669"/>
    <property type="project" value="UniProtKB-KW"/>
</dbReference>
<comment type="similarity">
    <text evidence="1">Belongs to the eukaryotic/archaeal PrmC-related family.</text>
</comment>
<evidence type="ECO:0000259" key="7">
    <source>
        <dbReference type="Pfam" id="PF23186"/>
    </source>
</evidence>
<accession>A0A7M1R2C5</accession>
<feature type="domain" description="DUF7059" evidence="7">
    <location>
        <begin position="11"/>
        <end position="79"/>
    </location>
</feature>
<evidence type="ECO:0000259" key="6">
    <source>
        <dbReference type="Pfam" id="PF05175"/>
    </source>
</evidence>
<dbReference type="GO" id="GO:0008757">
    <property type="term" value="F:S-adenosylmethionine-dependent methyltransferase activity"/>
    <property type="evidence" value="ECO:0007669"/>
    <property type="project" value="TreeGrafter"/>
</dbReference>
<keyword evidence="4" id="KW-0949">S-adenosyl-L-methionine</keyword>
<dbReference type="EMBL" id="CP063212">
    <property type="protein sequence ID" value="QOR47617.1"/>
    <property type="molecule type" value="Genomic_DNA"/>
</dbReference>
<dbReference type="GO" id="GO:0008276">
    <property type="term" value="F:protein methyltransferase activity"/>
    <property type="evidence" value="ECO:0007669"/>
    <property type="project" value="TreeGrafter"/>
</dbReference>
<dbReference type="SUPFAM" id="SSF53335">
    <property type="entry name" value="S-adenosyl-L-methionine-dependent methyltransferases"/>
    <property type="match status" value="1"/>
</dbReference>
<feature type="domain" description="Methyltransferase small" evidence="6">
    <location>
        <begin position="151"/>
        <end position="245"/>
    </location>
</feature>
<organism evidence="8 9">
    <name type="scientific">Trueperella pecoris</name>
    <dbReference type="NCBI Taxonomy" id="2733571"/>
    <lineage>
        <taxon>Bacteria</taxon>
        <taxon>Bacillati</taxon>
        <taxon>Actinomycetota</taxon>
        <taxon>Actinomycetes</taxon>
        <taxon>Actinomycetales</taxon>
        <taxon>Actinomycetaceae</taxon>
        <taxon>Trueperella</taxon>
    </lineage>
</organism>
<dbReference type="InterPro" id="IPR052190">
    <property type="entry name" value="Euk-Arch_PrmC-MTase"/>
</dbReference>
<dbReference type="InterPro" id="IPR007848">
    <property type="entry name" value="Small_mtfrase_dom"/>
</dbReference>
<dbReference type="CDD" id="cd02440">
    <property type="entry name" value="AdoMet_MTases"/>
    <property type="match status" value="1"/>
</dbReference>
<dbReference type="GO" id="GO:0003676">
    <property type="term" value="F:nucleic acid binding"/>
    <property type="evidence" value="ECO:0007669"/>
    <property type="project" value="InterPro"/>
</dbReference>
<dbReference type="PANTHER" id="PTHR45875:SF1">
    <property type="entry name" value="METHYLTRANSFERASE N6AMT1"/>
    <property type="match status" value="1"/>
</dbReference>
<dbReference type="Pfam" id="PF05175">
    <property type="entry name" value="MTS"/>
    <property type="match status" value="1"/>
</dbReference>
<dbReference type="PANTHER" id="PTHR45875">
    <property type="entry name" value="METHYLTRANSFERASE N6AMT1"/>
    <property type="match status" value="1"/>
</dbReference>
<dbReference type="Gene3D" id="3.40.50.150">
    <property type="entry name" value="Vaccinia Virus protein VP39"/>
    <property type="match status" value="1"/>
</dbReference>
<evidence type="ECO:0000256" key="3">
    <source>
        <dbReference type="ARBA" id="ARBA00022679"/>
    </source>
</evidence>
<evidence type="ECO:0000256" key="4">
    <source>
        <dbReference type="ARBA" id="ARBA00022691"/>
    </source>
</evidence>
<gene>
    <name evidence="8" type="ORF">INS90_10290</name>
</gene>
<evidence type="ECO:0000313" key="9">
    <source>
        <dbReference type="Proteomes" id="UP000594961"/>
    </source>
</evidence>
<dbReference type="PROSITE" id="PS00092">
    <property type="entry name" value="N6_MTASE"/>
    <property type="match status" value="1"/>
</dbReference>
<evidence type="ECO:0000256" key="2">
    <source>
        <dbReference type="ARBA" id="ARBA00022603"/>
    </source>
</evidence>
<evidence type="ECO:0000256" key="5">
    <source>
        <dbReference type="SAM" id="MobiDB-lite"/>
    </source>
</evidence>
<dbReference type="InterPro" id="IPR029063">
    <property type="entry name" value="SAM-dependent_MTases_sf"/>
</dbReference>
<dbReference type="InterPro" id="IPR055487">
    <property type="entry name" value="DUF7059"/>
</dbReference>
<proteinExistence type="inferred from homology"/>
<dbReference type="AlphaFoldDB" id="A0A7M1R2C5"/>
<keyword evidence="2 8" id="KW-0489">Methyltransferase</keyword>
<keyword evidence="3 8" id="KW-0808">Transferase</keyword>
<dbReference type="RefSeq" id="WP_197552957.1">
    <property type="nucleotide sequence ID" value="NZ_CP063212.1"/>
</dbReference>
<feature type="region of interest" description="Disordered" evidence="5">
    <location>
        <begin position="301"/>
        <end position="320"/>
    </location>
</feature>
<dbReference type="Proteomes" id="UP000594961">
    <property type="component" value="Chromosome"/>
</dbReference>
<name>A0A7M1R2C5_9ACTO</name>
<dbReference type="GO" id="GO:0035657">
    <property type="term" value="C:eRF1 methyltransferase complex"/>
    <property type="evidence" value="ECO:0007669"/>
    <property type="project" value="TreeGrafter"/>
</dbReference>
<reference evidence="8 9" key="1">
    <citation type="submission" date="2020-10" db="EMBL/GenBank/DDBJ databases">
        <title>Trueperella pecoris sp. nov. isolated from bovine and porcine specimens.</title>
        <authorList>
            <person name="Schoenecker L."/>
            <person name="Schnydrig P."/>
            <person name="Brodard I."/>
            <person name="Thomann A."/>
            <person name="Hemphill A."/>
            <person name="Rodriguez-Campos S."/>
            <person name="Perreten V."/>
            <person name="Jores J."/>
            <person name="Kittl S."/>
        </authorList>
    </citation>
    <scope>NUCLEOTIDE SEQUENCE [LARGE SCALE GENOMIC DNA]</scope>
    <source>
        <strain evidence="8 9">19OD0592</strain>
    </source>
</reference>
<evidence type="ECO:0000256" key="1">
    <source>
        <dbReference type="ARBA" id="ARBA00006149"/>
    </source>
</evidence>
<evidence type="ECO:0000313" key="8">
    <source>
        <dbReference type="EMBL" id="QOR47617.1"/>
    </source>
</evidence>